<feature type="transmembrane region" description="Helical" evidence="5">
    <location>
        <begin position="276"/>
        <end position="294"/>
    </location>
</feature>
<sequence length="384" mass="39325">MYLTRNRSFVACLWVAFFVNGAVLSSWAPRIPEVKYLLGLSDSELGIALFGVAAGSVPALLLTARVLDRVRSGPVCVATALLFSASLPLISVADGVWQLTGVLMALGAASGVLDIAMNTAGIAYQQHTGHRVLSRLHGGYSLGVLAGALGGVAATHVGATATEHFLVVAILLVTLTLMSAPMLWSQPWRPDAREVSGALVTVRSRRFGLPMTIAVLAVSGLLIEGLVTDWSALLITRDLGAPTSLGAITLALFSLAMFISRSAGDAVLNRFSERKVLTTVAVAVVCLVLLGSVAAEPVAMAAAVGLIGLVLGPVFPVAVSRASRSAPGRAAAMTAQVSAVGYFAYLGGPPVIGFVADVVGLPLTFVTTVALSCVGIALACRGPG</sequence>
<feature type="transmembrane region" description="Helical" evidence="5">
    <location>
        <begin position="300"/>
        <end position="318"/>
    </location>
</feature>
<feature type="transmembrane region" description="Helical" evidence="5">
    <location>
        <begin position="45"/>
        <end position="63"/>
    </location>
</feature>
<feature type="transmembrane region" description="Helical" evidence="5">
    <location>
        <begin position="99"/>
        <end position="117"/>
    </location>
</feature>
<feature type="transmembrane region" description="Helical" evidence="5">
    <location>
        <begin position="330"/>
        <end position="347"/>
    </location>
</feature>
<keyword evidence="4 5" id="KW-0472">Membrane</keyword>
<dbReference type="PANTHER" id="PTHR23514">
    <property type="entry name" value="BYPASS OF STOP CODON PROTEIN 6"/>
    <property type="match status" value="1"/>
</dbReference>
<evidence type="ECO:0000256" key="2">
    <source>
        <dbReference type="ARBA" id="ARBA00022692"/>
    </source>
</evidence>
<comment type="caution">
    <text evidence="6">The sequence shown here is derived from an EMBL/GenBank/DDBJ whole genome shotgun (WGS) entry which is preliminary data.</text>
</comment>
<feature type="transmembrane region" description="Helical" evidence="5">
    <location>
        <begin position="165"/>
        <end position="185"/>
    </location>
</feature>
<evidence type="ECO:0000256" key="3">
    <source>
        <dbReference type="ARBA" id="ARBA00022989"/>
    </source>
</evidence>
<feature type="transmembrane region" description="Helical" evidence="5">
    <location>
        <begin position="138"/>
        <end position="159"/>
    </location>
</feature>
<feature type="transmembrane region" description="Helical" evidence="5">
    <location>
        <begin position="359"/>
        <end position="380"/>
    </location>
</feature>
<dbReference type="Gene3D" id="1.20.1250.20">
    <property type="entry name" value="MFS general substrate transporter like domains"/>
    <property type="match status" value="1"/>
</dbReference>
<protein>
    <submittedName>
        <fullName evidence="6">MFS transporter</fullName>
    </submittedName>
</protein>
<organism evidence="6 7">
    <name type="scientific">Promicromonospora alba</name>
    <dbReference type="NCBI Taxonomy" id="1616110"/>
    <lineage>
        <taxon>Bacteria</taxon>
        <taxon>Bacillati</taxon>
        <taxon>Actinomycetota</taxon>
        <taxon>Actinomycetes</taxon>
        <taxon>Micrococcales</taxon>
        <taxon>Promicromonosporaceae</taxon>
        <taxon>Promicromonospora</taxon>
    </lineage>
</organism>
<feature type="transmembrane region" description="Helical" evidence="5">
    <location>
        <begin position="75"/>
        <end position="93"/>
    </location>
</feature>
<keyword evidence="2 5" id="KW-0812">Transmembrane</keyword>
<dbReference type="Pfam" id="PF07690">
    <property type="entry name" value="MFS_1"/>
    <property type="match status" value="1"/>
</dbReference>
<dbReference type="InterPro" id="IPR011701">
    <property type="entry name" value="MFS"/>
</dbReference>
<evidence type="ECO:0000256" key="1">
    <source>
        <dbReference type="ARBA" id="ARBA00004141"/>
    </source>
</evidence>
<comment type="subcellular location">
    <subcellularLocation>
        <location evidence="1">Membrane</location>
        <topology evidence="1">Multi-pass membrane protein</topology>
    </subcellularLocation>
</comment>
<reference evidence="7" key="1">
    <citation type="journal article" date="2019" name="Int. J. Syst. Evol. Microbiol.">
        <title>The Global Catalogue of Microorganisms (GCM) 10K type strain sequencing project: providing services to taxonomists for standard genome sequencing and annotation.</title>
        <authorList>
            <consortium name="The Broad Institute Genomics Platform"/>
            <consortium name="The Broad Institute Genome Sequencing Center for Infectious Disease"/>
            <person name="Wu L."/>
            <person name="Ma J."/>
        </authorList>
    </citation>
    <scope>NUCLEOTIDE SEQUENCE [LARGE SCALE GENOMIC DNA]</scope>
    <source>
        <strain evidence="7">CCUG 42722</strain>
    </source>
</reference>
<dbReference type="CDD" id="cd17393">
    <property type="entry name" value="MFS_MosC_like"/>
    <property type="match status" value="1"/>
</dbReference>
<keyword evidence="3 5" id="KW-1133">Transmembrane helix</keyword>
<name>A0ABV9HF79_9MICO</name>
<dbReference type="RefSeq" id="WP_377132615.1">
    <property type="nucleotide sequence ID" value="NZ_JBHSFI010000002.1"/>
</dbReference>
<dbReference type="InterPro" id="IPR036259">
    <property type="entry name" value="MFS_trans_sf"/>
</dbReference>
<dbReference type="InterPro" id="IPR051788">
    <property type="entry name" value="MFS_Transporter"/>
</dbReference>
<evidence type="ECO:0000256" key="5">
    <source>
        <dbReference type="SAM" id="Phobius"/>
    </source>
</evidence>
<dbReference type="SUPFAM" id="SSF103473">
    <property type="entry name" value="MFS general substrate transporter"/>
    <property type="match status" value="1"/>
</dbReference>
<gene>
    <name evidence="6" type="ORF">ACFO6V_04360</name>
</gene>
<evidence type="ECO:0000313" key="6">
    <source>
        <dbReference type="EMBL" id="MFC4627455.1"/>
    </source>
</evidence>
<dbReference type="Proteomes" id="UP001596011">
    <property type="component" value="Unassembled WGS sequence"/>
</dbReference>
<evidence type="ECO:0000313" key="7">
    <source>
        <dbReference type="Proteomes" id="UP001596011"/>
    </source>
</evidence>
<accession>A0ABV9HF79</accession>
<feature type="transmembrane region" description="Helical" evidence="5">
    <location>
        <begin position="206"/>
        <end position="223"/>
    </location>
</feature>
<dbReference type="EMBL" id="JBHSFI010000002">
    <property type="protein sequence ID" value="MFC4627455.1"/>
    <property type="molecule type" value="Genomic_DNA"/>
</dbReference>
<feature type="transmembrane region" description="Helical" evidence="5">
    <location>
        <begin position="243"/>
        <end position="264"/>
    </location>
</feature>
<proteinExistence type="predicted"/>
<keyword evidence="7" id="KW-1185">Reference proteome</keyword>
<dbReference type="PANTHER" id="PTHR23514:SF13">
    <property type="entry name" value="INNER MEMBRANE PROTEIN YBJJ"/>
    <property type="match status" value="1"/>
</dbReference>
<evidence type="ECO:0000256" key="4">
    <source>
        <dbReference type="ARBA" id="ARBA00023136"/>
    </source>
</evidence>